<gene>
    <name evidence="2" type="ORF">XAT740_LOCUS32581</name>
</gene>
<comment type="caution">
    <text evidence="2">The sequence shown here is derived from an EMBL/GenBank/DDBJ whole genome shotgun (WGS) entry which is preliminary data.</text>
</comment>
<evidence type="ECO:0000313" key="2">
    <source>
        <dbReference type="EMBL" id="CAF1371789.1"/>
    </source>
</evidence>
<evidence type="ECO:0000256" key="1">
    <source>
        <dbReference type="SAM" id="Phobius"/>
    </source>
</evidence>
<dbReference type="AlphaFoldDB" id="A0A815IYD6"/>
<name>A0A815IYD6_ADIRI</name>
<protein>
    <submittedName>
        <fullName evidence="2">Uncharacterized protein</fullName>
    </submittedName>
</protein>
<evidence type="ECO:0000313" key="3">
    <source>
        <dbReference type="Proteomes" id="UP000663828"/>
    </source>
</evidence>
<proteinExistence type="predicted"/>
<keyword evidence="1" id="KW-1133">Transmembrane helix</keyword>
<keyword evidence="1" id="KW-0472">Membrane</keyword>
<organism evidence="2 3">
    <name type="scientific">Adineta ricciae</name>
    <name type="common">Rotifer</name>
    <dbReference type="NCBI Taxonomy" id="249248"/>
    <lineage>
        <taxon>Eukaryota</taxon>
        <taxon>Metazoa</taxon>
        <taxon>Spiralia</taxon>
        <taxon>Gnathifera</taxon>
        <taxon>Rotifera</taxon>
        <taxon>Eurotatoria</taxon>
        <taxon>Bdelloidea</taxon>
        <taxon>Adinetida</taxon>
        <taxon>Adinetidae</taxon>
        <taxon>Adineta</taxon>
    </lineage>
</organism>
<feature type="transmembrane region" description="Helical" evidence="1">
    <location>
        <begin position="216"/>
        <end position="236"/>
    </location>
</feature>
<accession>A0A815IYD6</accession>
<dbReference type="EMBL" id="CAJNOR010003051">
    <property type="protein sequence ID" value="CAF1371789.1"/>
    <property type="molecule type" value="Genomic_DNA"/>
</dbReference>
<keyword evidence="1" id="KW-0812">Transmembrane</keyword>
<dbReference type="Proteomes" id="UP000663828">
    <property type="component" value="Unassembled WGS sequence"/>
</dbReference>
<reference evidence="2" key="1">
    <citation type="submission" date="2021-02" db="EMBL/GenBank/DDBJ databases">
        <authorList>
            <person name="Nowell W R."/>
        </authorList>
    </citation>
    <scope>NUCLEOTIDE SEQUENCE</scope>
</reference>
<sequence length="263" mass="30323">MSEGFPRQQYKHRFFRSRRWSSKARTSVINEKIYMNQLNQPQRSHSSILSFYDNQMFEDDVPMTSKWAIVRQRLPDILALSPTYKPFSTQAQLLLLVGSISQQAKKDQKLDASEQRLNRTNTPSNVVIHIAGRRRLIYLKHIPSDQMIHVDVDHLSFSIPTRQFILAISRGDAYQTAARYCPPAISDLLITLSQTKVIDDGRQYKRALYKMRIGQSLFLTVLILISGMMFFLVLGMTNTLFKLNSLNHTNGSILVSGFETEDY</sequence>
<keyword evidence="3" id="KW-1185">Reference proteome</keyword>